<sequence length="129" mass="13988">MTRPKYKGHALLPRSMGKASEPFLPEIGQVYQINTIAYTFGTDPAAERPAVVLTVPPVAGSFAPIQIVTRTSQSVPGVTHPADSALKLDKDGVFSTLGSVEQSLWQPGNVQLLGWLPNPYLTRVIERFS</sequence>
<protein>
    <recommendedName>
        <fullName evidence="3">PemK-like, MazF-like toxin of type II toxin-antitoxin system</fullName>
    </recommendedName>
</protein>
<reference evidence="1 2" key="1">
    <citation type="submission" date="2022-06" db="EMBL/GenBank/DDBJ databases">
        <title>Genomic Encyclopedia of Archaeal and Bacterial Type Strains, Phase II (KMG-II): from individual species to whole genera.</title>
        <authorList>
            <person name="Goeker M."/>
        </authorList>
    </citation>
    <scope>NUCLEOTIDE SEQUENCE [LARGE SCALE GENOMIC DNA]</scope>
    <source>
        <strain evidence="1 2">DSM 44693</strain>
    </source>
</reference>
<proteinExistence type="predicted"/>
<evidence type="ECO:0000313" key="2">
    <source>
        <dbReference type="Proteomes" id="UP001206895"/>
    </source>
</evidence>
<dbReference type="RefSeq" id="WP_253660939.1">
    <property type="nucleotide sequence ID" value="NZ_JAMTCJ010000002.1"/>
</dbReference>
<keyword evidence="2" id="KW-1185">Reference proteome</keyword>
<dbReference type="Proteomes" id="UP001206895">
    <property type="component" value="Unassembled WGS sequence"/>
</dbReference>
<evidence type="ECO:0000313" key="1">
    <source>
        <dbReference type="EMBL" id="MCP2175902.1"/>
    </source>
</evidence>
<name>A0ABT1HCB0_9NOCA</name>
<evidence type="ECO:0008006" key="3">
    <source>
        <dbReference type="Google" id="ProtNLM"/>
    </source>
</evidence>
<accession>A0ABT1HCB0</accession>
<gene>
    <name evidence="1" type="ORF">LX13_001721</name>
</gene>
<dbReference type="EMBL" id="JAMTCJ010000002">
    <property type="protein sequence ID" value="MCP2175902.1"/>
    <property type="molecule type" value="Genomic_DNA"/>
</dbReference>
<organism evidence="1 2">
    <name type="scientific">Williamsia maris</name>
    <dbReference type="NCBI Taxonomy" id="72806"/>
    <lineage>
        <taxon>Bacteria</taxon>
        <taxon>Bacillati</taxon>
        <taxon>Actinomycetota</taxon>
        <taxon>Actinomycetes</taxon>
        <taxon>Mycobacteriales</taxon>
        <taxon>Nocardiaceae</taxon>
        <taxon>Williamsia</taxon>
    </lineage>
</organism>
<comment type="caution">
    <text evidence="1">The sequence shown here is derived from an EMBL/GenBank/DDBJ whole genome shotgun (WGS) entry which is preliminary data.</text>
</comment>